<dbReference type="InterPro" id="IPR036097">
    <property type="entry name" value="HisK_dim/P_sf"/>
</dbReference>
<keyword evidence="11" id="KW-1133">Transmembrane helix</keyword>
<dbReference type="InterPro" id="IPR003660">
    <property type="entry name" value="HAMP_dom"/>
</dbReference>
<dbReference type="InterPro" id="IPR005467">
    <property type="entry name" value="His_kinase_dom"/>
</dbReference>
<dbReference type="EC" id="2.7.13.3" evidence="3"/>
<dbReference type="InterPro" id="IPR003594">
    <property type="entry name" value="HATPase_dom"/>
</dbReference>
<evidence type="ECO:0000259" key="22">
    <source>
        <dbReference type="PROSITE" id="PS50885"/>
    </source>
</evidence>
<keyword evidence="9" id="KW-0418">Kinase</keyword>
<dbReference type="InterPro" id="IPR036641">
    <property type="entry name" value="HPT_dom_sf"/>
</dbReference>
<dbReference type="Pfam" id="PF00672">
    <property type="entry name" value="HAMP"/>
    <property type="match status" value="1"/>
</dbReference>
<dbReference type="PANTHER" id="PTHR45339">
    <property type="entry name" value="HYBRID SIGNAL TRANSDUCTION HISTIDINE KINASE J"/>
    <property type="match status" value="1"/>
</dbReference>
<evidence type="ECO:0000256" key="17">
    <source>
        <dbReference type="ARBA" id="ARBA00070152"/>
    </source>
</evidence>
<evidence type="ECO:0000256" key="6">
    <source>
        <dbReference type="ARBA" id="ARBA00022679"/>
    </source>
</evidence>
<dbReference type="SUPFAM" id="SSF55874">
    <property type="entry name" value="ATPase domain of HSP90 chaperone/DNA topoisomerase II/histidine kinase"/>
    <property type="match status" value="1"/>
</dbReference>
<evidence type="ECO:0000256" key="13">
    <source>
        <dbReference type="ARBA" id="ARBA00023136"/>
    </source>
</evidence>
<dbReference type="Pfam" id="PF02518">
    <property type="entry name" value="HATPase_c"/>
    <property type="match status" value="1"/>
</dbReference>
<feature type="domain" description="HPt" evidence="23">
    <location>
        <begin position="1087"/>
        <end position="1179"/>
    </location>
</feature>
<keyword evidence="6" id="KW-0808">Transferase</keyword>
<dbReference type="Proteomes" id="UP000515917">
    <property type="component" value="Chromosome"/>
</dbReference>
<feature type="modified residue" description="4-aspartylphosphate" evidence="19">
    <location>
        <position position="983"/>
    </location>
</feature>
<feature type="domain" description="Response regulatory" evidence="21">
    <location>
        <begin position="932"/>
        <end position="1050"/>
    </location>
</feature>
<keyword evidence="7" id="KW-0812">Transmembrane</keyword>
<evidence type="ECO:0000313" key="24">
    <source>
        <dbReference type="EMBL" id="QBC44255.1"/>
    </source>
</evidence>
<dbReference type="AlphaFoldDB" id="A0A7G3GC74"/>
<dbReference type="PROSITE" id="PS50894">
    <property type="entry name" value="HPT"/>
    <property type="match status" value="1"/>
</dbReference>
<dbReference type="Gene3D" id="1.20.120.160">
    <property type="entry name" value="HPT domain"/>
    <property type="match status" value="1"/>
</dbReference>
<accession>A0A7G3GC74</accession>
<dbReference type="GO" id="GO:0000155">
    <property type="term" value="F:phosphorelay sensor kinase activity"/>
    <property type="evidence" value="ECO:0007669"/>
    <property type="project" value="InterPro"/>
</dbReference>
<keyword evidence="10" id="KW-0067">ATP-binding</keyword>
<evidence type="ECO:0000256" key="12">
    <source>
        <dbReference type="ARBA" id="ARBA00023012"/>
    </source>
</evidence>
<reference evidence="24 25" key="1">
    <citation type="submission" date="2018-01" db="EMBL/GenBank/DDBJ databases">
        <title>Genome sequence of Iodobacter sp. strain PCH194 isolated from Indian Trans-Himalaya.</title>
        <authorList>
            <person name="Kumar V."/>
            <person name="Thakur V."/>
            <person name="Kumar S."/>
            <person name="Singh D."/>
        </authorList>
    </citation>
    <scope>NUCLEOTIDE SEQUENCE [LARGE SCALE GENOMIC DNA]</scope>
    <source>
        <strain evidence="24 25">PCH194</strain>
    </source>
</reference>
<dbReference type="Gene3D" id="3.30.565.10">
    <property type="entry name" value="Histidine kinase-like ATPase, C-terminal domain"/>
    <property type="match status" value="1"/>
</dbReference>
<dbReference type="InterPro" id="IPR003661">
    <property type="entry name" value="HisK_dim/P_dom"/>
</dbReference>
<dbReference type="CDD" id="cd00082">
    <property type="entry name" value="HisKA"/>
    <property type="match status" value="1"/>
</dbReference>
<comment type="subunit">
    <text evidence="15">At low DSF concentrations, interacts with RpfF.</text>
</comment>
<dbReference type="PANTHER" id="PTHR45339:SF1">
    <property type="entry name" value="HYBRID SIGNAL TRANSDUCTION HISTIDINE KINASE J"/>
    <property type="match status" value="1"/>
</dbReference>
<feature type="modified residue" description="Phosphohistidine" evidence="18">
    <location>
        <position position="1126"/>
    </location>
</feature>
<evidence type="ECO:0000256" key="15">
    <source>
        <dbReference type="ARBA" id="ARBA00064003"/>
    </source>
</evidence>
<proteinExistence type="predicted"/>
<comment type="catalytic activity">
    <reaction evidence="1">
        <text>ATP + protein L-histidine = ADP + protein N-phospho-L-histidine.</text>
        <dbReference type="EC" id="2.7.13.3"/>
    </reaction>
</comment>
<evidence type="ECO:0000256" key="14">
    <source>
        <dbReference type="ARBA" id="ARBA00058004"/>
    </source>
</evidence>
<gene>
    <name evidence="24" type="ORF">C1H71_12420</name>
</gene>
<dbReference type="Pfam" id="PF00072">
    <property type="entry name" value="Response_reg"/>
    <property type="match status" value="1"/>
</dbReference>
<comment type="function">
    <text evidence="14">Member of the two-component regulatory system BvgS/BvgA. Phosphorylates BvgA via a four-step phosphorelay in response to environmental signals.</text>
</comment>
<dbReference type="InterPro" id="IPR011006">
    <property type="entry name" value="CheY-like_superfamily"/>
</dbReference>
<evidence type="ECO:0000256" key="7">
    <source>
        <dbReference type="ARBA" id="ARBA00022692"/>
    </source>
</evidence>
<dbReference type="Gene3D" id="3.40.50.2300">
    <property type="match status" value="2"/>
</dbReference>
<evidence type="ECO:0000259" key="20">
    <source>
        <dbReference type="PROSITE" id="PS50109"/>
    </source>
</evidence>
<evidence type="ECO:0000256" key="4">
    <source>
        <dbReference type="ARBA" id="ARBA00022475"/>
    </source>
</evidence>
<feature type="modified residue" description="4-aspartylphosphate" evidence="19">
    <location>
        <position position="843"/>
    </location>
</feature>
<dbReference type="Gene3D" id="1.10.287.130">
    <property type="match status" value="1"/>
</dbReference>
<dbReference type="SMART" id="SM00448">
    <property type="entry name" value="REC"/>
    <property type="match status" value="2"/>
</dbReference>
<dbReference type="EMBL" id="CP025781">
    <property type="protein sequence ID" value="QBC44255.1"/>
    <property type="molecule type" value="Genomic_DNA"/>
</dbReference>
<keyword evidence="8" id="KW-0547">Nucleotide-binding</keyword>
<evidence type="ECO:0000256" key="16">
    <source>
        <dbReference type="ARBA" id="ARBA00068150"/>
    </source>
</evidence>
<dbReference type="SMART" id="SM00388">
    <property type="entry name" value="HisKA"/>
    <property type="match status" value="1"/>
</dbReference>
<organism evidence="24 25">
    <name type="scientific">Iodobacter fluviatilis</name>
    <dbReference type="NCBI Taxonomy" id="537"/>
    <lineage>
        <taxon>Bacteria</taxon>
        <taxon>Pseudomonadati</taxon>
        <taxon>Pseudomonadota</taxon>
        <taxon>Betaproteobacteria</taxon>
        <taxon>Neisseriales</taxon>
        <taxon>Chitinibacteraceae</taxon>
        <taxon>Iodobacter</taxon>
    </lineage>
</organism>
<dbReference type="SMART" id="SM00387">
    <property type="entry name" value="HATPase_c"/>
    <property type="match status" value="1"/>
</dbReference>
<dbReference type="PROSITE" id="PS50110">
    <property type="entry name" value="RESPONSE_REGULATORY"/>
    <property type="match status" value="2"/>
</dbReference>
<feature type="domain" description="Histidine kinase" evidence="20">
    <location>
        <begin position="555"/>
        <end position="776"/>
    </location>
</feature>
<evidence type="ECO:0000256" key="1">
    <source>
        <dbReference type="ARBA" id="ARBA00000085"/>
    </source>
</evidence>
<evidence type="ECO:0000259" key="21">
    <source>
        <dbReference type="PROSITE" id="PS50110"/>
    </source>
</evidence>
<dbReference type="PRINTS" id="PR00344">
    <property type="entry name" value="BCTRLSENSOR"/>
</dbReference>
<keyword evidence="4" id="KW-1003">Cell membrane</keyword>
<evidence type="ECO:0000313" key="25">
    <source>
        <dbReference type="Proteomes" id="UP000515917"/>
    </source>
</evidence>
<protein>
    <recommendedName>
        <fullName evidence="16">Sensory/regulatory protein RpfC</fullName>
        <ecNumber evidence="3">2.7.13.3</ecNumber>
    </recommendedName>
    <alternativeName>
        <fullName evidence="17">Virulence sensor protein BvgS</fullName>
    </alternativeName>
</protein>
<dbReference type="SUPFAM" id="SSF52172">
    <property type="entry name" value="CheY-like"/>
    <property type="match status" value="2"/>
</dbReference>
<evidence type="ECO:0000256" key="10">
    <source>
        <dbReference type="ARBA" id="ARBA00022840"/>
    </source>
</evidence>
<evidence type="ECO:0000259" key="23">
    <source>
        <dbReference type="PROSITE" id="PS50894"/>
    </source>
</evidence>
<dbReference type="InterPro" id="IPR038188">
    <property type="entry name" value="TorS_sensor_sf"/>
</dbReference>
<dbReference type="CDD" id="cd16922">
    <property type="entry name" value="HATPase_EvgS-ArcB-TorS-like"/>
    <property type="match status" value="1"/>
</dbReference>
<name>A0A7G3GC74_9NEIS</name>
<dbReference type="CDD" id="cd17546">
    <property type="entry name" value="REC_hyHK_CKI1_RcsC-like"/>
    <property type="match status" value="1"/>
</dbReference>
<dbReference type="SUPFAM" id="SSF47226">
    <property type="entry name" value="Histidine-containing phosphotransfer domain, HPT domain"/>
    <property type="match status" value="1"/>
</dbReference>
<evidence type="ECO:0000256" key="3">
    <source>
        <dbReference type="ARBA" id="ARBA00012438"/>
    </source>
</evidence>
<keyword evidence="13" id="KW-0472">Membrane</keyword>
<dbReference type="FunFam" id="3.30.565.10:FF:000010">
    <property type="entry name" value="Sensor histidine kinase RcsC"/>
    <property type="match status" value="1"/>
</dbReference>
<evidence type="ECO:0000256" key="5">
    <source>
        <dbReference type="ARBA" id="ARBA00022553"/>
    </source>
</evidence>
<keyword evidence="25" id="KW-1185">Reference proteome</keyword>
<evidence type="ECO:0000256" key="19">
    <source>
        <dbReference type="PROSITE-ProRule" id="PRU00169"/>
    </source>
</evidence>
<dbReference type="CDD" id="cd06225">
    <property type="entry name" value="HAMP"/>
    <property type="match status" value="1"/>
</dbReference>
<feature type="domain" description="HAMP" evidence="22">
    <location>
        <begin position="478"/>
        <end position="530"/>
    </location>
</feature>
<dbReference type="GO" id="GO:0005886">
    <property type="term" value="C:plasma membrane"/>
    <property type="evidence" value="ECO:0007669"/>
    <property type="project" value="UniProtKB-SubCell"/>
</dbReference>
<dbReference type="FunFam" id="1.10.287.130:FF:000002">
    <property type="entry name" value="Two-component osmosensing histidine kinase"/>
    <property type="match status" value="1"/>
</dbReference>
<feature type="domain" description="Response regulatory" evidence="21">
    <location>
        <begin position="791"/>
        <end position="909"/>
    </location>
</feature>
<dbReference type="Gene3D" id="6.10.340.10">
    <property type="match status" value="1"/>
</dbReference>
<dbReference type="Pfam" id="PF01627">
    <property type="entry name" value="Hpt"/>
    <property type="match status" value="1"/>
</dbReference>
<dbReference type="SUPFAM" id="SSF158472">
    <property type="entry name" value="HAMP domain-like"/>
    <property type="match status" value="1"/>
</dbReference>
<dbReference type="Pfam" id="PF00512">
    <property type="entry name" value="HisKA"/>
    <property type="match status" value="1"/>
</dbReference>
<dbReference type="InterPro" id="IPR001789">
    <property type="entry name" value="Sig_transdc_resp-reg_receiver"/>
</dbReference>
<keyword evidence="5 19" id="KW-0597">Phosphoprotein</keyword>
<evidence type="ECO:0000256" key="9">
    <source>
        <dbReference type="ARBA" id="ARBA00022777"/>
    </source>
</evidence>
<comment type="subcellular location">
    <subcellularLocation>
        <location evidence="2">Cell membrane</location>
        <topology evidence="2">Multi-pass membrane protein</topology>
    </subcellularLocation>
</comment>
<dbReference type="InterPro" id="IPR008207">
    <property type="entry name" value="Sig_transdc_His_kin_Hpt_dom"/>
</dbReference>
<evidence type="ECO:0000256" key="18">
    <source>
        <dbReference type="PROSITE-ProRule" id="PRU00110"/>
    </source>
</evidence>
<evidence type="ECO:0000256" key="2">
    <source>
        <dbReference type="ARBA" id="ARBA00004651"/>
    </source>
</evidence>
<dbReference type="SUPFAM" id="SSF47384">
    <property type="entry name" value="Homodimeric domain of signal transducing histidine kinase"/>
    <property type="match status" value="1"/>
</dbReference>
<sequence length="1266" mass="139122">MGRMPTLKRLFMQSIALRLRLAFGVVAATTLLASGAALWAFHSVDNTYSVVSQQSFPAAIASARLEASSLEFSSALASLANAQNVPARDSALSRVHLALSELPKQINALALSRTKDTEALTVLLQQLSKNVAPTDELVIQQLLLSERKNIILQNTGDAQQRFLQAIDPILLAKNADLLSATRRASIAAGASVHSLIDTEFSELHSLQQARADAFRLAALVGEQGETGFSKRGISLLAGIQAHLLHADPYAQAAGKDLAASLYHPLQDVRREVARSVANFDAILVPLISQTTLKMISRSDQITLDSTNAVVVLVAEQVASLSAVQHFRGDVVLLASLIAQAANAQSVIQLEEIKRTFAQATTKAKQTLIEIKYSGELKKLQRELYSLIFLANGEDGVFSISLKKIKLDSELQQLVLRNKTATQSLINQALTTEYRLKNELDGEMSTLSQRLNKSTWLLTGLALFSLFMSMGISSIYIRKRISSRLVDLSSNMHHIADGHLDVEINTSGQDEISVMAQSLLVFRNASALLREQSAELVVSRDQAQEALQVKGDFLANMSHEIRTPLTAILGYTHLLFDTPLANKQRDYLVKVQSSANLLLGVINDILDISKIEAGKLELEESPFDLFILLENLAGIGAIQAEKKKLALIYSVDVNSPQWLIGDSLRLGQILLNLINNAIKFTESGEVELAVSCYNKGDQQFEFNFSIHDTGIGISSEALNRLFQPFTQADSSTTRRFGGSGLGLAISQQLAHIMGGEISVESSLGRGSCFNFSLCLKQSHQAAMQIPQYIGRRVLLAEAHTATRIQLCLYLEKMGLQVKTVCTAVEVVQELERAQQQPYDVLIIDAYILEDTNVEAVQKIWDIRSKIAAVFLTSVLSHDEIMSRWGPQSRVYSLSKPIIAHSLYATIDSSLKLNNTAISNMLFPPKAEPLRGMRILLAEDTLLLSEMSSALLTSLGAVVDTVENGREVVDLILQQHKKYDAILMDVQMPEMDGMEATRIIRMKLSASDLPIIALTAHAMDAERRRCLEVGMNDHLAKPINPQHLLKVLLRWIGSNVSASSVLFVTDNAPERLPELAGLGLDKALERLGSLALLKRMLPRLRDQYADAAPRIQALITNGELFEAERLAHSLKGVAGTLEAVVIYQIAQKLEDQLHLGRTELEILLAELHAALAVVVASIDTWLGVKGSAEPLLEEPNCAEEITLQRVNELDELLRLRSLRARKCFLELQTSLRKLNKSKALMMAQALDQLDFQTARNALQSFDIKSDFG</sequence>
<dbReference type="KEGG" id="ifl:C1H71_12420"/>
<dbReference type="PROSITE" id="PS50885">
    <property type="entry name" value="HAMP"/>
    <property type="match status" value="1"/>
</dbReference>
<dbReference type="InterPro" id="IPR036890">
    <property type="entry name" value="HATPase_C_sf"/>
</dbReference>
<dbReference type="InterPro" id="IPR004358">
    <property type="entry name" value="Sig_transdc_His_kin-like_C"/>
</dbReference>
<evidence type="ECO:0000256" key="11">
    <source>
        <dbReference type="ARBA" id="ARBA00022989"/>
    </source>
</evidence>
<keyword evidence="12" id="KW-0902">Two-component regulatory system</keyword>
<dbReference type="GO" id="GO:0005524">
    <property type="term" value="F:ATP binding"/>
    <property type="evidence" value="ECO:0007669"/>
    <property type="project" value="UniProtKB-KW"/>
</dbReference>
<evidence type="ECO:0000256" key="8">
    <source>
        <dbReference type="ARBA" id="ARBA00022741"/>
    </source>
</evidence>
<dbReference type="Gene3D" id="1.20.58.920">
    <property type="match status" value="1"/>
</dbReference>
<dbReference type="PROSITE" id="PS50109">
    <property type="entry name" value="HIS_KIN"/>
    <property type="match status" value="1"/>
</dbReference>